<dbReference type="AlphaFoldDB" id="A5C9G8"/>
<sequence>MWLKVDGFKDLVKGLYSFILASNLKVLMEDLKAWNKGVCCNVAASNARHRRNLIGRIRINGEWVMEELEIPTKIVNYFKLLLSEPMGEWRSNINGLSLNLLSIENSVMLEKAFTKKVFEALMDLNGDKAPSPDGFPLAFWQHC</sequence>
<evidence type="ECO:0000313" key="1">
    <source>
        <dbReference type="EMBL" id="CAN84119.1"/>
    </source>
</evidence>
<reference evidence="1" key="1">
    <citation type="journal article" date="2007" name="PLoS ONE">
        <title>The first genome sequence of an elite grapevine cultivar (Pinot noir Vitis vinifera L.): coping with a highly heterozygous genome.</title>
        <authorList>
            <person name="Velasco R."/>
            <person name="Zharkikh A."/>
            <person name="Troggio M."/>
            <person name="Cartwright D.A."/>
            <person name="Cestaro A."/>
            <person name="Pruss D."/>
            <person name="Pindo M."/>
            <person name="FitzGerald L.M."/>
            <person name="Vezzulli S."/>
            <person name="Reid J."/>
            <person name="Malacarne G."/>
            <person name="Iliev D."/>
            <person name="Coppola G."/>
            <person name="Wardell B."/>
            <person name="Micheletti D."/>
            <person name="Macalma T."/>
            <person name="Facci M."/>
            <person name="Mitchell J.T."/>
            <person name="Perazzolli M."/>
            <person name="Eldredge G."/>
            <person name="Gatto P."/>
            <person name="Oyzerski R."/>
            <person name="Moretto M."/>
            <person name="Gutin N."/>
            <person name="Stefanini M."/>
            <person name="Chen Y."/>
            <person name="Segala C."/>
            <person name="Davenport C."/>
            <person name="Dematte L."/>
            <person name="Mraz A."/>
            <person name="Battilana J."/>
            <person name="Stormo K."/>
            <person name="Costa F."/>
            <person name="Tao Q."/>
            <person name="Si-Ammour A."/>
            <person name="Harkins T."/>
            <person name="Lackey A."/>
            <person name="Perbost C."/>
            <person name="Taillon B."/>
            <person name="Stella A."/>
            <person name="Solovyev V."/>
            <person name="Fawcett J.A."/>
            <person name="Sterck L."/>
            <person name="Vandepoele K."/>
            <person name="Grando S.M."/>
            <person name="Toppo S."/>
            <person name="Moser C."/>
            <person name="Lanchbury J."/>
            <person name="Bogden R."/>
            <person name="Skolnick M."/>
            <person name="Sgaramella V."/>
            <person name="Bhatnagar S.K."/>
            <person name="Fontana P."/>
            <person name="Gutin A."/>
            <person name="Van de Peer Y."/>
            <person name="Salamini F."/>
            <person name="Viola R."/>
        </authorList>
    </citation>
    <scope>NUCLEOTIDE SEQUENCE</scope>
</reference>
<organism evidence="1">
    <name type="scientific">Vitis vinifera</name>
    <name type="common">Grape</name>
    <dbReference type="NCBI Taxonomy" id="29760"/>
    <lineage>
        <taxon>Eukaryota</taxon>
        <taxon>Viridiplantae</taxon>
        <taxon>Streptophyta</taxon>
        <taxon>Embryophyta</taxon>
        <taxon>Tracheophyta</taxon>
        <taxon>Spermatophyta</taxon>
        <taxon>Magnoliopsida</taxon>
        <taxon>eudicotyledons</taxon>
        <taxon>Gunneridae</taxon>
        <taxon>Pentapetalae</taxon>
        <taxon>rosids</taxon>
        <taxon>Vitales</taxon>
        <taxon>Vitaceae</taxon>
        <taxon>Viteae</taxon>
        <taxon>Vitis</taxon>
    </lineage>
</organism>
<gene>
    <name evidence="1" type="ORF">VITISV_041507</name>
</gene>
<proteinExistence type="predicted"/>
<protein>
    <submittedName>
        <fullName evidence="1">Uncharacterized protein</fullName>
    </submittedName>
</protein>
<accession>A5C9G8</accession>
<name>A5C9G8_VITVI</name>
<dbReference type="EMBL" id="AM486964">
    <property type="protein sequence ID" value="CAN84119.1"/>
    <property type="molecule type" value="Genomic_DNA"/>
</dbReference>